<comment type="caution">
    <text evidence="2">The sequence shown here is derived from an EMBL/GenBank/DDBJ whole genome shotgun (WGS) entry which is preliminary data.</text>
</comment>
<keyword evidence="3" id="KW-1185">Reference proteome</keyword>
<feature type="compositionally biased region" description="Low complexity" evidence="1">
    <location>
        <begin position="22"/>
        <end position="66"/>
    </location>
</feature>
<evidence type="ECO:0000256" key="1">
    <source>
        <dbReference type="SAM" id="MobiDB-lite"/>
    </source>
</evidence>
<sequence>MDQMKIDVWKKKEIKFIKCQTSYKHSSSGSSSNIEKHSSIGSSNANGNSASGSSNNGRSSTNSSNDDYSDDPESYPVKLGDFAKFLPAYYFIRSIHAVPPPNFLHTAICIGTSDATNESLGAIVVHGEYYSDGKYPTYLSCDGARSFIMPLNIINHLLLKDSKKNLKHLIS</sequence>
<protein>
    <submittedName>
        <fullName evidence="2">Uncharacterized protein</fullName>
    </submittedName>
</protein>
<evidence type="ECO:0000313" key="3">
    <source>
        <dbReference type="Proteomes" id="UP001470230"/>
    </source>
</evidence>
<dbReference type="EMBL" id="JAPFFF010000024">
    <property type="protein sequence ID" value="KAK8850148.1"/>
    <property type="molecule type" value="Genomic_DNA"/>
</dbReference>
<evidence type="ECO:0000313" key="2">
    <source>
        <dbReference type="EMBL" id="KAK8850148.1"/>
    </source>
</evidence>
<organism evidence="2 3">
    <name type="scientific">Tritrichomonas musculus</name>
    <dbReference type="NCBI Taxonomy" id="1915356"/>
    <lineage>
        <taxon>Eukaryota</taxon>
        <taxon>Metamonada</taxon>
        <taxon>Parabasalia</taxon>
        <taxon>Tritrichomonadida</taxon>
        <taxon>Tritrichomonadidae</taxon>
        <taxon>Tritrichomonas</taxon>
    </lineage>
</organism>
<dbReference type="Proteomes" id="UP001470230">
    <property type="component" value="Unassembled WGS sequence"/>
</dbReference>
<feature type="region of interest" description="Disordered" evidence="1">
    <location>
        <begin position="20"/>
        <end position="72"/>
    </location>
</feature>
<reference evidence="2 3" key="1">
    <citation type="submission" date="2024-04" db="EMBL/GenBank/DDBJ databases">
        <title>Tritrichomonas musculus Genome.</title>
        <authorList>
            <person name="Alves-Ferreira E."/>
            <person name="Grigg M."/>
            <person name="Lorenzi H."/>
            <person name="Galac M."/>
        </authorList>
    </citation>
    <scope>NUCLEOTIDE SEQUENCE [LARGE SCALE GENOMIC DNA]</scope>
    <source>
        <strain evidence="2 3">EAF2021</strain>
    </source>
</reference>
<proteinExistence type="predicted"/>
<name>A0ABR2HPR2_9EUKA</name>
<accession>A0ABR2HPR2</accession>
<gene>
    <name evidence="2" type="ORF">M9Y10_018266</name>
</gene>